<dbReference type="SUPFAM" id="SSF51735">
    <property type="entry name" value="NAD(P)-binding Rossmann-fold domains"/>
    <property type="match status" value="1"/>
</dbReference>
<dbReference type="CDD" id="cd05325">
    <property type="entry name" value="carb_red_sniffer_like_SDR_c"/>
    <property type="match status" value="1"/>
</dbReference>
<keyword evidence="2" id="KW-0560">Oxidoreductase</keyword>
<evidence type="ECO:0008006" key="4">
    <source>
        <dbReference type="Google" id="ProtNLM"/>
    </source>
</evidence>
<proteinExistence type="predicted"/>
<dbReference type="GO" id="GO:0016491">
    <property type="term" value="F:oxidoreductase activity"/>
    <property type="evidence" value="ECO:0007669"/>
    <property type="project" value="UniProtKB-KW"/>
</dbReference>
<dbReference type="Gene3D" id="3.40.50.720">
    <property type="entry name" value="NAD(P)-binding Rossmann-like Domain"/>
    <property type="match status" value="1"/>
</dbReference>
<evidence type="ECO:0000256" key="2">
    <source>
        <dbReference type="ARBA" id="ARBA00023002"/>
    </source>
</evidence>
<dbReference type="PANTHER" id="PTHR43544">
    <property type="entry name" value="SHORT-CHAIN DEHYDROGENASE/REDUCTASE"/>
    <property type="match status" value="1"/>
</dbReference>
<sequence>MGSTSDMNSTQVPNSVLITGGNRGIGLAIVKEFLKVSPRRTRIFATYRNPQTSQELISLTQEYDSLTALQFDIEDFDSYKTFGVRIQNELGDSGLDMLINNAGIHPEDGRTLRDLTPSTMLLTYKVNCVGPTLLTRELLPLLSKGSHPNPSQKAVVVQMSSHLGSISENEHFGCYSYCCSKSALNMSMILLNDDVQKEGVTIMSLHPGWIKSDMGGPRALLELSEAVPQIMHTILQLSSKDRGAFLNYANEALRW</sequence>
<dbReference type="AlphaFoldDB" id="A0A0K2T832"/>
<dbReference type="InterPro" id="IPR051468">
    <property type="entry name" value="Fungal_SecMetab_SDRs"/>
</dbReference>
<name>A0A0K2T832_LEPSM</name>
<keyword evidence="1" id="KW-0521">NADP</keyword>
<dbReference type="PANTHER" id="PTHR43544:SF7">
    <property type="entry name" value="NADB-LER2"/>
    <property type="match status" value="1"/>
</dbReference>
<dbReference type="EMBL" id="HACA01004265">
    <property type="protein sequence ID" value="CDW21626.1"/>
    <property type="molecule type" value="Transcribed_RNA"/>
</dbReference>
<dbReference type="OrthoDB" id="5296at2759"/>
<dbReference type="PRINTS" id="PR00081">
    <property type="entry name" value="GDHRDH"/>
</dbReference>
<evidence type="ECO:0000313" key="3">
    <source>
        <dbReference type="EMBL" id="CDW21626.1"/>
    </source>
</evidence>
<dbReference type="InterPro" id="IPR036291">
    <property type="entry name" value="NAD(P)-bd_dom_sf"/>
</dbReference>
<evidence type="ECO:0000256" key="1">
    <source>
        <dbReference type="ARBA" id="ARBA00022857"/>
    </source>
</evidence>
<dbReference type="Pfam" id="PF00106">
    <property type="entry name" value="adh_short"/>
    <property type="match status" value="1"/>
</dbReference>
<protein>
    <recommendedName>
        <fullName evidence="4">C-factor</fullName>
    </recommendedName>
</protein>
<reference evidence="3" key="1">
    <citation type="submission" date="2014-05" db="EMBL/GenBank/DDBJ databases">
        <authorList>
            <person name="Chronopoulou M."/>
        </authorList>
    </citation>
    <scope>NUCLEOTIDE SEQUENCE</scope>
    <source>
        <tissue evidence="3">Whole organism</tissue>
    </source>
</reference>
<dbReference type="GO" id="GO:0005737">
    <property type="term" value="C:cytoplasm"/>
    <property type="evidence" value="ECO:0007669"/>
    <property type="project" value="TreeGrafter"/>
</dbReference>
<organism evidence="3">
    <name type="scientific">Lepeophtheirus salmonis</name>
    <name type="common">Salmon louse</name>
    <name type="synonym">Caligus salmonis</name>
    <dbReference type="NCBI Taxonomy" id="72036"/>
    <lineage>
        <taxon>Eukaryota</taxon>
        <taxon>Metazoa</taxon>
        <taxon>Ecdysozoa</taxon>
        <taxon>Arthropoda</taxon>
        <taxon>Crustacea</taxon>
        <taxon>Multicrustacea</taxon>
        <taxon>Hexanauplia</taxon>
        <taxon>Copepoda</taxon>
        <taxon>Siphonostomatoida</taxon>
        <taxon>Caligidae</taxon>
        <taxon>Lepeophtheirus</taxon>
    </lineage>
</organism>
<dbReference type="InterPro" id="IPR002347">
    <property type="entry name" value="SDR_fam"/>
</dbReference>
<accession>A0A0K2T832</accession>